<reference evidence="1" key="1">
    <citation type="submission" date="2022-11" db="EMBL/GenBank/DDBJ databases">
        <title>Genomic of Pseudomonas TF18.</title>
        <authorList>
            <person name="Liu T."/>
        </authorList>
    </citation>
    <scope>NUCLEOTIDE SEQUENCE</scope>
    <source>
        <strain evidence="1">TF18</strain>
    </source>
</reference>
<dbReference type="AlphaFoldDB" id="A0AA47HYZ8"/>
<dbReference type="RefSeq" id="WP_267931599.1">
    <property type="nucleotide sequence ID" value="NZ_CP113257.1"/>
</dbReference>
<name>A0AA47HYZ8_9GAMM</name>
<gene>
    <name evidence="1" type="ORF">OSV15_00070</name>
</gene>
<organism evidence="1 2">
    <name type="scientific">Stutzerimonas frequens</name>
    <dbReference type="NCBI Taxonomy" id="2968969"/>
    <lineage>
        <taxon>Bacteria</taxon>
        <taxon>Pseudomonadati</taxon>
        <taxon>Pseudomonadota</taxon>
        <taxon>Gammaproteobacteria</taxon>
        <taxon>Pseudomonadales</taxon>
        <taxon>Pseudomonadaceae</taxon>
        <taxon>Stutzerimonas</taxon>
    </lineage>
</organism>
<protein>
    <submittedName>
        <fullName evidence="1">Uncharacterized protein</fullName>
    </submittedName>
</protein>
<evidence type="ECO:0000313" key="1">
    <source>
        <dbReference type="EMBL" id="WAE52620.1"/>
    </source>
</evidence>
<proteinExistence type="predicted"/>
<accession>A0AA47HYZ8</accession>
<dbReference type="EMBL" id="CP113257">
    <property type="protein sequence ID" value="WAE52620.1"/>
    <property type="molecule type" value="Genomic_DNA"/>
</dbReference>
<evidence type="ECO:0000313" key="2">
    <source>
        <dbReference type="Proteomes" id="UP001164632"/>
    </source>
</evidence>
<sequence length="214" mass="23975">MPTERNANGFVAGESFLERNHLLLLSTQVGITRLWDQSVCIDLDNETLVDRLADLSKRGGKTARRYTADSSYECADGRRGVCESKPRAFLDQHAEKHALAGKVLDKYGRSFITLTEEHFSPVFISNLENLLKATSEGQRRHAEVAIEKLHQALGQQERWLTVELKQSASLSNADIFFGLAHGVLRADLRKSLFNDNSWVEAAHGSLDHLIFEAL</sequence>
<dbReference type="Proteomes" id="UP001164632">
    <property type="component" value="Chromosome"/>
</dbReference>